<dbReference type="GO" id="GO:0000932">
    <property type="term" value="C:P-body"/>
    <property type="evidence" value="ECO:0007669"/>
    <property type="project" value="TreeGrafter"/>
</dbReference>
<dbReference type="AlphaFoldDB" id="A0A9P6AXR1"/>
<dbReference type="InterPro" id="IPR038535">
    <property type="entry name" value="CNOT1_TTP_bind_sf"/>
</dbReference>
<dbReference type="InterPro" id="IPR032193">
    <property type="entry name" value="CNOT1_TTP_bind"/>
</dbReference>
<feature type="domain" description="CCR4-NOT transcription complex subunit 1 TTP binding" evidence="3">
    <location>
        <begin position="901"/>
        <end position="958"/>
    </location>
</feature>
<sequence length="1019" mass="114094">MPAPLPGTTEAVHQQLLLAQEAYRIGSARVRFSALVTHPLQRSIDELWVETLAVQHFENGLNIQKGTYPIMVMAVEEGDVQLYPAPEGLPKVHPAAKFFLISGQRRVAAMKHIIKQRLGDRLNERLCEEQDPEIIHDADVLNEHDAEWPAIVFRNELESSNTTLFKTFIDSLNVIPTILQNSLTDVWSTASALTATGSSYRDFYVKTLISRPTIHRPLLRALNHPMLREAIDNLIKIPLFELQIFDFSYWTNNGGCTISAAILQEAFHSFDRLAGGDDSRRSRITTRNVFRGEEPRIYTEPAFVALASRIDSEDQPLWHQFAPDLWTFEERWDTLMARDPTYQSLLHESGDEKAVLPWVLTKDVITSSISPLTPWIRDLKAILQMVIFICDKLQHNFSSEGGRIFDYYEELDRACQKIHVETGPIFRFCCRHRDRLIVFVNNIWDQAAHPFLGHGTPTTYKTPLGHSPPSVAQAVVYMLQINHTWWDLACKLRPTFIDGSHVFPSGIILHAKSPAVFNTIINKGLKAYSEAMEANRRLDQHANEILKLQTVLATQESEIGVLTKKKEELAKEIKKLARLKNADNWTITRSTQEYRRLLRQHQGNEHHLLICFVMLMYIVNSEDEGQSSSAPSDTTPPAEQPSPGAPQTSHDQSTDPEDQDSSHGAHSSHEDEDRDCEEVVGDETFSAVKEILEFPPLRGILGDHFGPFARLLQGALELSVMREEAERLATAVKDLESEQKPKQESESKAQPDPVVLSDIEDTLYPSVRHGDPGTSADESSRPQGSTLWPRPASRPTPPDQAGPSATVKLPGGSMPASGQSLNSRLLTLPSTHPTGTQGSAPESSTSPSLKSILPKRKPLEKPEANDNSQEAPPPKRPRTGKQSKSHTSTEDGGAESFNVTRTRNAINCTEKEIFACTLHSLFNEYKFFQSSYPARELAMTGHLFGSIIEHHLIDYIPIVLEWPSLHNTLLRILHLHTARPDIVDTMRRALARSDSTNAGDGGEHPDEMGSTSPDSSRLL</sequence>
<dbReference type="GO" id="GO:0017148">
    <property type="term" value="P:negative regulation of translation"/>
    <property type="evidence" value="ECO:0007669"/>
    <property type="project" value="InterPro"/>
</dbReference>
<accession>A0A9P6AXR1</accession>
<feature type="compositionally biased region" description="Polar residues" evidence="2">
    <location>
        <begin position="816"/>
        <end position="849"/>
    </location>
</feature>
<comment type="caution">
    <text evidence="4">The sequence shown here is derived from an EMBL/GenBank/DDBJ whole genome shotgun (WGS) entry which is preliminary data.</text>
</comment>
<dbReference type="OrthoDB" id="1933107at2759"/>
<gene>
    <name evidence="4" type="ORF">BS47DRAFT_1392837</name>
</gene>
<dbReference type="GO" id="GO:0030015">
    <property type="term" value="C:CCR4-NOT core complex"/>
    <property type="evidence" value="ECO:0007669"/>
    <property type="project" value="InterPro"/>
</dbReference>
<feature type="compositionally biased region" description="Basic residues" evidence="2">
    <location>
        <begin position="875"/>
        <end position="884"/>
    </location>
</feature>
<feature type="compositionally biased region" description="Low complexity" evidence="2">
    <location>
        <begin position="627"/>
        <end position="637"/>
    </location>
</feature>
<evidence type="ECO:0000313" key="4">
    <source>
        <dbReference type="EMBL" id="KAF9513941.1"/>
    </source>
</evidence>
<dbReference type="PANTHER" id="PTHR13162:SF8">
    <property type="entry name" value="CCR4-NOT TRANSCRIPTION COMPLEX SUBUNIT 1"/>
    <property type="match status" value="1"/>
</dbReference>
<feature type="compositionally biased region" description="Basic and acidic residues" evidence="2">
    <location>
        <begin position="660"/>
        <end position="671"/>
    </location>
</feature>
<dbReference type="Pfam" id="PF16417">
    <property type="entry name" value="CNOT1_TTP_bind"/>
    <property type="match status" value="1"/>
</dbReference>
<dbReference type="GO" id="GO:0000288">
    <property type="term" value="P:nuclear-transcribed mRNA catabolic process, deadenylation-dependent decay"/>
    <property type="evidence" value="ECO:0007669"/>
    <property type="project" value="TreeGrafter"/>
</dbReference>
<name>A0A9P6AXR1_9AGAM</name>
<organism evidence="4 5">
    <name type="scientific">Hydnum rufescens UP504</name>
    <dbReference type="NCBI Taxonomy" id="1448309"/>
    <lineage>
        <taxon>Eukaryota</taxon>
        <taxon>Fungi</taxon>
        <taxon>Dikarya</taxon>
        <taxon>Basidiomycota</taxon>
        <taxon>Agaricomycotina</taxon>
        <taxon>Agaricomycetes</taxon>
        <taxon>Cantharellales</taxon>
        <taxon>Hydnaceae</taxon>
        <taxon>Hydnum</taxon>
    </lineage>
</organism>
<feature type="region of interest" description="Disordered" evidence="2">
    <location>
        <begin position="624"/>
        <end position="678"/>
    </location>
</feature>
<proteinExistence type="predicted"/>
<dbReference type="EMBL" id="MU128966">
    <property type="protein sequence ID" value="KAF9513941.1"/>
    <property type="molecule type" value="Genomic_DNA"/>
</dbReference>
<dbReference type="Gene3D" id="1.25.40.840">
    <property type="entry name" value="CCR4-NOT transcription complex subunit 1 TTP binding domain"/>
    <property type="match status" value="1"/>
</dbReference>
<feature type="compositionally biased region" description="Polar residues" evidence="2">
    <location>
        <begin position="1009"/>
        <end position="1019"/>
    </location>
</feature>
<dbReference type="GO" id="GO:0060090">
    <property type="term" value="F:molecular adaptor activity"/>
    <property type="evidence" value="ECO:0007669"/>
    <property type="project" value="TreeGrafter"/>
</dbReference>
<keyword evidence="5" id="KW-1185">Reference proteome</keyword>
<dbReference type="PANTHER" id="PTHR13162">
    <property type="entry name" value="CCR4-NOT TRANSCRIPTION COMPLEX"/>
    <property type="match status" value="1"/>
</dbReference>
<feature type="compositionally biased region" description="Basic and acidic residues" evidence="2">
    <location>
        <begin position="731"/>
        <end position="749"/>
    </location>
</feature>
<feature type="region of interest" description="Disordered" evidence="2">
    <location>
        <begin position="993"/>
        <end position="1019"/>
    </location>
</feature>
<dbReference type="InterPro" id="IPR040398">
    <property type="entry name" value="Not1"/>
</dbReference>
<evidence type="ECO:0000256" key="1">
    <source>
        <dbReference type="SAM" id="Coils"/>
    </source>
</evidence>
<protein>
    <recommendedName>
        <fullName evidence="3">CCR4-NOT transcription complex subunit 1 TTP binding domain-containing protein</fullName>
    </recommendedName>
</protein>
<evidence type="ECO:0000313" key="5">
    <source>
        <dbReference type="Proteomes" id="UP000886523"/>
    </source>
</evidence>
<dbReference type="Proteomes" id="UP000886523">
    <property type="component" value="Unassembled WGS sequence"/>
</dbReference>
<feature type="coiled-coil region" evidence="1">
    <location>
        <begin position="531"/>
        <end position="582"/>
    </location>
</feature>
<keyword evidence="1" id="KW-0175">Coiled coil</keyword>
<feature type="region of interest" description="Disordered" evidence="2">
    <location>
        <begin position="731"/>
        <end position="898"/>
    </location>
</feature>
<evidence type="ECO:0000256" key="2">
    <source>
        <dbReference type="SAM" id="MobiDB-lite"/>
    </source>
</evidence>
<reference evidence="4" key="1">
    <citation type="journal article" date="2020" name="Nat. Commun.">
        <title>Large-scale genome sequencing of mycorrhizal fungi provides insights into the early evolution of symbiotic traits.</title>
        <authorList>
            <person name="Miyauchi S."/>
            <person name="Kiss E."/>
            <person name="Kuo A."/>
            <person name="Drula E."/>
            <person name="Kohler A."/>
            <person name="Sanchez-Garcia M."/>
            <person name="Morin E."/>
            <person name="Andreopoulos B."/>
            <person name="Barry K.W."/>
            <person name="Bonito G."/>
            <person name="Buee M."/>
            <person name="Carver A."/>
            <person name="Chen C."/>
            <person name="Cichocki N."/>
            <person name="Clum A."/>
            <person name="Culley D."/>
            <person name="Crous P.W."/>
            <person name="Fauchery L."/>
            <person name="Girlanda M."/>
            <person name="Hayes R.D."/>
            <person name="Keri Z."/>
            <person name="LaButti K."/>
            <person name="Lipzen A."/>
            <person name="Lombard V."/>
            <person name="Magnuson J."/>
            <person name="Maillard F."/>
            <person name="Murat C."/>
            <person name="Nolan M."/>
            <person name="Ohm R.A."/>
            <person name="Pangilinan J."/>
            <person name="Pereira M.F."/>
            <person name="Perotto S."/>
            <person name="Peter M."/>
            <person name="Pfister S."/>
            <person name="Riley R."/>
            <person name="Sitrit Y."/>
            <person name="Stielow J.B."/>
            <person name="Szollosi G."/>
            <person name="Zifcakova L."/>
            <person name="Stursova M."/>
            <person name="Spatafora J.W."/>
            <person name="Tedersoo L."/>
            <person name="Vaario L.M."/>
            <person name="Yamada A."/>
            <person name="Yan M."/>
            <person name="Wang P."/>
            <person name="Xu J."/>
            <person name="Bruns T."/>
            <person name="Baldrian P."/>
            <person name="Vilgalys R."/>
            <person name="Dunand C."/>
            <person name="Henrissat B."/>
            <person name="Grigoriev I.V."/>
            <person name="Hibbett D."/>
            <person name="Nagy L.G."/>
            <person name="Martin F.M."/>
        </authorList>
    </citation>
    <scope>NUCLEOTIDE SEQUENCE</scope>
    <source>
        <strain evidence="4">UP504</strain>
    </source>
</reference>
<evidence type="ECO:0000259" key="3">
    <source>
        <dbReference type="Pfam" id="PF16417"/>
    </source>
</evidence>